<evidence type="ECO:0000313" key="2">
    <source>
        <dbReference type="Proteomes" id="UP000290289"/>
    </source>
</evidence>
<dbReference type="EMBL" id="RDQH01000340">
    <property type="protein sequence ID" value="RXH77247.1"/>
    <property type="molecule type" value="Genomic_DNA"/>
</dbReference>
<sequence length="72" mass="8059">MSSDVNNEDEEGDEYVIILCSTNVERVVLEDESERNSPKIRLVKQRVPSVLGASNIGRNALSHSIPSRLTYQ</sequence>
<keyword evidence="2" id="KW-1185">Reference proteome</keyword>
<reference evidence="1 2" key="1">
    <citation type="submission" date="2018-10" db="EMBL/GenBank/DDBJ databases">
        <title>A high-quality apple genome assembly.</title>
        <authorList>
            <person name="Hu J."/>
        </authorList>
    </citation>
    <scope>NUCLEOTIDE SEQUENCE [LARGE SCALE GENOMIC DNA]</scope>
    <source>
        <strain evidence="2">cv. HFTH1</strain>
        <tissue evidence="1">Young leaf</tissue>
    </source>
</reference>
<dbReference type="Proteomes" id="UP000290289">
    <property type="component" value="Chromosome 14"/>
</dbReference>
<proteinExistence type="predicted"/>
<comment type="caution">
    <text evidence="1">The sequence shown here is derived from an EMBL/GenBank/DDBJ whole genome shotgun (WGS) entry which is preliminary data.</text>
</comment>
<name>A0A498I5M9_MALDO</name>
<evidence type="ECO:0000313" key="1">
    <source>
        <dbReference type="EMBL" id="RXH77247.1"/>
    </source>
</evidence>
<dbReference type="AlphaFoldDB" id="A0A498I5M9"/>
<accession>A0A498I5M9</accession>
<protein>
    <submittedName>
        <fullName evidence="1">Uncharacterized protein</fullName>
    </submittedName>
</protein>
<organism evidence="1 2">
    <name type="scientific">Malus domestica</name>
    <name type="common">Apple</name>
    <name type="synonym">Pyrus malus</name>
    <dbReference type="NCBI Taxonomy" id="3750"/>
    <lineage>
        <taxon>Eukaryota</taxon>
        <taxon>Viridiplantae</taxon>
        <taxon>Streptophyta</taxon>
        <taxon>Embryophyta</taxon>
        <taxon>Tracheophyta</taxon>
        <taxon>Spermatophyta</taxon>
        <taxon>Magnoliopsida</taxon>
        <taxon>eudicotyledons</taxon>
        <taxon>Gunneridae</taxon>
        <taxon>Pentapetalae</taxon>
        <taxon>rosids</taxon>
        <taxon>fabids</taxon>
        <taxon>Rosales</taxon>
        <taxon>Rosaceae</taxon>
        <taxon>Amygdaloideae</taxon>
        <taxon>Maleae</taxon>
        <taxon>Malus</taxon>
    </lineage>
</organism>
<gene>
    <name evidence="1" type="ORF">DVH24_023521</name>
</gene>